<dbReference type="PANTHER" id="PTHR35527:SF2">
    <property type="entry name" value="HYDROLASE"/>
    <property type="match status" value="1"/>
</dbReference>
<name>A0A4P7UPL7_DESDE</name>
<gene>
    <name evidence="5" type="ORF">DDIC_13275</name>
</gene>
<evidence type="ECO:0000256" key="3">
    <source>
        <dbReference type="SAM" id="SignalP"/>
    </source>
</evidence>
<keyword evidence="2 5" id="KW-0378">Hydrolase</keyword>
<comment type="similarity">
    <text evidence="1">Belongs to the peptidase C59 family.</text>
</comment>
<sequence length="367" mass="39218">MPRVVFSLLLFIALVSNGASLSQACTSLRVKTTDGGIFYARTMEFPTSPQAVVAVFPRGTAMRGTLPDGKDGGLAWTVKYGFVGMRDYAPPIVSDGMNEKGLVVGMLLFPGFAGYQPFEQTLAAKTIANFDVANWMLASFASVDEVREGLKGVRVCDAPLPLPGAGSLPLHYVVHDAKGGCLVVEYTDGQLKVYDNPLGVMTNSPPFDWMLINLANYVNLSATGVPKLDLAGFSIHQTGQGSGMLGLPGDFSPPHRFVRMVALTQASLPVTGPDAGTALAMTLIDSVDIPKGAVREATPHGDNYDVTIWSVVGDTQRLRYYFRTYDNKNWFMVDVARALADAKGPASIPVGMQPSYADVTGTARPAQ</sequence>
<evidence type="ECO:0000259" key="4">
    <source>
        <dbReference type="Pfam" id="PF02275"/>
    </source>
</evidence>
<evidence type="ECO:0000313" key="6">
    <source>
        <dbReference type="Proteomes" id="UP000297065"/>
    </source>
</evidence>
<organism evidence="5 6">
    <name type="scientific">Desulfovibrio desulfuricans</name>
    <dbReference type="NCBI Taxonomy" id="876"/>
    <lineage>
        <taxon>Bacteria</taxon>
        <taxon>Pseudomonadati</taxon>
        <taxon>Thermodesulfobacteriota</taxon>
        <taxon>Desulfovibrionia</taxon>
        <taxon>Desulfovibrionales</taxon>
        <taxon>Desulfovibrionaceae</taxon>
        <taxon>Desulfovibrio</taxon>
    </lineage>
</organism>
<dbReference type="GO" id="GO:0016787">
    <property type="term" value="F:hydrolase activity"/>
    <property type="evidence" value="ECO:0007669"/>
    <property type="project" value="UniProtKB-KW"/>
</dbReference>
<dbReference type="AlphaFoldDB" id="A0A4P7UPL7"/>
<accession>A0A4P7UPL7</accession>
<dbReference type="Gene3D" id="3.60.60.10">
    <property type="entry name" value="Penicillin V Acylase, Chain A"/>
    <property type="match status" value="1"/>
</dbReference>
<feature type="signal peptide" evidence="3">
    <location>
        <begin position="1"/>
        <end position="24"/>
    </location>
</feature>
<dbReference type="OrthoDB" id="1265391at2"/>
<evidence type="ECO:0000256" key="1">
    <source>
        <dbReference type="ARBA" id="ARBA00006625"/>
    </source>
</evidence>
<keyword evidence="3" id="KW-0732">Signal</keyword>
<dbReference type="SUPFAM" id="SSF56235">
    <property type="entry name" value="N-terminal nucleophile aminohydrolases (Ntn hydrolases)"/>
    <property type="match status" value="1"/>
</dbReference>
<dbReference type="InterPro" id="IPR029055">
    <property type="entry name" value="Ntn_hydrolases_N"/>
</dbReference>
<evidence type="ECO:0000256" key="2">
    <source>
        <dbReference type="ARBA" id="ARBA00022801"/>
    </source>
</evidence>
<evidence type="ECO:0000313" key="5">
    <source>
        <dbReference type="EMBL" id="QCC86831.1"/>
    </source>
</evidence>
<feature type="domain" description="Choloylglycine hydrolase/NAAA C-terminal" evidence="4">
    <location>
        <begin position="25"/>
        <end position="337"/>
    </location>
</feature>
<dbReference type="PROSITE" id="PS51257">
    <property type="entry name" value="PROKAR_LIPOPROTEIN"/>
    <property type="match status" value="1"/>
</dbReference>
<dbReference type="EMBL" id="CP036295">
    <property type="protein sequence ID" value="QCC86831.1"/>
    <property type="molecule type" value="Genomic_DNA"/>
</dbReference>
<dbReference type="Proteomes" id="UP000297065">
    <property type="component" value="Chromosome"/>
</dbReference>
<feature type="chain" id="PRO_5020981767" evidence="3">
    <location>
        <begin position="25"/>
        <end position="367"/>
    </location>
</feature>
<dbReference type="Pfam" id="PF02275">
    <property type="entry name" value="CBAH"/>
    <property type="match status" value="1"/>
</dbReference>
<dbReference type="PANTHER" id="PTHR35527">
    <property type="entry name" value="CHOLOYLGLYCINE HYDROLASE"/>
    <property type="match status" value="1"/>
</dbReference>
<dbReference type="InterPro" id="IPR052193">
    <property type="entry name" value="Peptidase_C59"/>
</dbReference>
<dbReference type="InterPro" id="IPR029132">
    <property type="entry name" value="CBAH/NAAA_C"/>
</dbReference>
<dbReference type="CDD" id="cd00542">
    <property type="entry name" value="Ntn_PVA"/>
    <property type="match status" value="1"/>
</dbReference>
<proteinExistence type="inferred from homology"/>
<reference evidence="5 6" key="1">
    <citation type="submission" date="2019-02" db="EMBL/GenBank/DDBJ databases">
        <title>Complete Genome Sequence of Desulfovibrio desulfuricans IC1, a Sulfonate Utilizing Anaerobe.</title>
        <authorList>
            <person name="Day L.A."/>
            <person name="De Leon K.B."/>
            <person name="Wall J.D."/>
        </authorList>
    </citation>
    <scope>NUCLEOTIDE SEQUENCE [LARGE SCALE GENOMIC DNA]</scope>
    <source>
        <strain evidence="5 6">IC1</strain>
    </source>
</reference>
<protein>
    <submittedName>
        <fullName evidence="5">Choloylglycine hydrolase family protein</fullName>
    </submittedName>
</protein>